<name>A0A5C7IJV8_9ROSI</name>
<gene>
    <name evidence="6" type="ORF">EZV62_004360</name>
</gene>
<dbReference type="EMBL" id="VAHF01000002">
    <property type="protein sequence ID" value="TXG69425.1"/>
    <property type="molecule type" value="Genomic_DNA"/>
</dbReference>
<dbReference type="PANTHER" id="PTHR48449:SF1">
    <property type="entry name" value="DUF1985 DOMAIN-CONTAINING PROTEIN"/>
    <property type="match status" value="1"/>
</dbReference>
<keyword evidence="7" id="KW-1185">Reference proteome</keyword>
<dbReference type="InterPro" id="IPR003653">
    <property type="entry name" value="Peptidase_C48_C"/>
</dbReference>
<organism evidence="6 7">
    <name type="scientific">Acer yangbiense</name>
    <dbReference type="NCBI Taxonomy" id="1000413"/>
    <lineage>
        <taxon>Eukaryota</taxon>
        <taxon>Viridiplantae</taxon>
        <taxon>Streptophyta</taxon>
        <taxon>Embryophyta</taxon>
        <taxon>Tracheophyta</taxon>
        <taxon>Spermatophyta</taxon>
        <taxon>Magnoliopsida</taxon>
        <taxon>eudicotyledons</taxon>
        <taxon>Gunneridae</taxon>
        <taxon>Pentapetalae</taxon>
        <taxon>rosids</taxon>
        <taxon>malvids</taxon>
        <taxon>Sapindales</taxon>
        <taxon>Sapindaceae</taxon>
        <taxon>Hippocastanoideae</taxon>
        <taxon>Acereae</taxon>
        <taxon>Acer</taxon>
    </lineage>
</organism>
<dbReference type="OrthoDB" id="1680482at2759"/>
<dbReference type="AlphaFoldDB" id="A0A5C7IJV8"/>
<feature type="compositionally biased region" description="Polar residues" evidence="4">
    <location>
        <begin position="274"/>
        <end position="283"/>
    </location>
</feature>
<dbReference type="Gene3D" id="3.40.395.10">
    <property type="entry name" value="Adenoviral Proteinase, Chain A"/>
    <property type="match status" value="1"/>
</dbReference>
<reference evidence="7" key="1">
    <citation type="journal article" date="2019" name="Gigascience">
        <title>De novo genome assembly of the endangered Acer yangbiense, a plant species with extremely small populations endemic to Yunnan Province, China.</title>
        <authorList>
            <person name="Yang J."/>
            <person name="Wariss H.M."/>
            <person name="Tao L."/>
            <person name="Zhang R."/>
            <person name="Yun Q."/>
            <person name="Hollingsworth P."/>
            <person name="Dao Z."/>
            <person name="Luo G."/>
            <person name="Guo H."/>
            <person name="Ma Y."/>
            <person name="Sun W."/>
        </authorList>
    </citation>
    <scope>NUCLEOTIDE SEQUENCE [LARGE SCALE GENOMIC DNA]</scope>
    <source>
        <strain evidence="7">cv. Malutang</strain>
    </source>
</reference>
<evidence type="ECO:0000313" key="7">
    <source>
        <dbReference type="Proteomes" id="UP000323000"/>
    </source>
</evidence>
<dbReference type="SUPFAM" id="SSF54001">
    <property type="entry name" value="Cysteine proteinases"/>
    <property type="match status" value="1"/>
</dbReference>
<dbReference type="Pfam" id="PF02902">
    <property type="entry name" value="Peptidase_C48"/>
    <property type="match status" value="1"/>
</dbReference>
<dbReference type="GO" id="GO:0008234">
    <property type="term" value="F:cysteine-type peptidase activity"/>
    <property type="evidence" value="ECO:0007669"/>
    <property type="project" value="InterPro"/>
</dbReference>
<dbReference type="InterPro" id="IPR038765">
    <property type="entry name" value="Papain-like_cys_pep_sf"/>
</dbReference>
<accession>A0A5C7IJV8</accession>
<feature type="domain" description="Ubiquitin-like protease family profile" evidence="5">
    <location>
        <begin position="510"/>
        <end position="717"/>
    </location>
</feature>
<keyword evidence="3" id="KW-0378">Hydrolase</keyword>
<evidence type="ECO:0000256" key="1">
    <source>
        <dbReference type="ARBA" id="ARBA00005234"/>
    </source>
</evidence>
<evidence type="ECO:0000313" key="6">
    <source>
        <dbReference type="EMBL" id="TXG69425.1"/>
    </source>
</evidence>
<dbReference type="PANTHER" id="PTHR48449">
    <property type="entry name" value="DUF1985 DOMAIN-CONTAINING PROTEIN"/>
    <property type="match status" value="1"/>
</dbReference>
<dbReference type="Proteomes" id="UP000323000">
    <property type="component" value="Chromosome 2"/>
</dbReference>
<protein>
    <recommendedName>
        <fullName evidence="5">Ubiquitin-like protease family profile domain-containing protein</fullName>
    </recommendedName>
</protein>
<feature type="compositionally biased region" description="Acidic residues" evidence="4">
    <location>
        <begin position="218"/>
        <end position="234"/>
    </location>
</feature>
<sequence length="755" mass="85977">MTSCFKHFSNVLTNWLFSAQIVHNLLLREITVDGAGENELFVSLGGKKARFGQREFCMVTGLRFGELSNIINTPYVGNANGIQERYWPGEEGHELKLSTVNTKKGSASVRYRLYGFPWAIEVWAMEAVQTLIDGFGLRLEHTLPRMRRWTMHKRPHNFVKIISELEANIRSGKAQLLEILEATDDEAQKDYMVGVDFDMSEGPQFIPPVEMEMKENNESLDDLDDGNDLDDGDDGAPTRKTAVKRKAQKKKKKTSAKKQRKSIPITSLDEEDPLQSSYSTGYTPTLEDFTAGDPSTPHDQFTPGYTPTPLEDMLHPPPPRHRTRSSFQQNPPPISSRQEPRSRGGDMITELLEAVKALPNEMERIVKREVWELSQLPSVLKALVQEIELTRGQRNKEAPLTEVIDQSLHVKEVGTLVEKELAPTATKDVASTVEKEVAGSVLVSGDMRVSYNYAAEEDRSIRVRLRSAYCKSPFLDPTQASETKREGQKQKYEAFKRKTKLVRRNVGTEESVDQSFFLELEQPKNWLSTDHIDAYMSLLAKRRESEPENFRHSLVLLSSEFYTKLNVKWKRIIEADKEAESSFDVLGFECPPDWIEYSCGGRPGWGQPWWLYIQLLIPCCVGEPDGHWILCKVDLLDRHISICDPTGAKKKSNYGERFKQVMPLRQLIPSIMNKCGFYSNRGEVPRGSIFSVGRQLIPQQVDNCSCGVFICKCVETAIVKSVDWNWGQKDMPKFRKEIAFDIYNNNVTFKSLIDL</sequence>
<dbReference type="PROSITE" id="PS50600">
    <property type="entry name" value="ULP_PROTEASE"/>
    <property type="match status" value="1"/>
</dbReference>
<evidence type="ECO:0000256" key="2">
    <source>
        <dbReference type="ARBA" id="ARBA00022670"/>
    </source>
</evidence>
<feature type="region of interest" description="Disordered" evidence="4">
    <location>
        <begin position="218"/>
        <end position="344"/>
    </location>
</feature>
<evidence type="ECO:0000256" key="3">
    <source>
        <dbReference type="ARBA" id="ARBA00022801"/>
    </source>
</evidence>
<dbReference type="GO" id="GO:0006508">
    <property type="term" value="P:proteolysis"/>
    <property type="evidence" value="ECO:0007669"/>
    <property type="project" value="UniProtKB-KW"/>
</dbReference>
<comment type="caution">
    <text evidence="6">The sequence shown here is derived from an EMBL/GenBank/DDBJ whole genome shotgun (WGS) entry which is preliminary data.</text>
</comment>
<proteinExistence type="inferred from homology"/>
<evidence type="ECO:0000256" key="4">
    <source>
        <dbReference type="SAM" id="MobiDB-lite"/>
    </source>
</evidence>
<comment type="similarity">
    <text evidence="1">Belongs to the peptidase C48 family.</text>
</comment>
<evidence type="ECO:0000259" key="5">
    <source>
        <dbReference type="PROSITE" id="PS50600"/>
    </source>
</evidence>
<keyword evidence="2" id="KW-0645">Protease</keyword>
<feature type="compositionally biased region" description="Basic residues" evidence="4">
    <location>
        <begin position="241"/>
        <end position="261"/>
    </location>
</feature>